<evidence type="ECO:0000313" key="6">
    <source>
        <dbReference type="Proteomes" id="UP000306102"/>
    </source>
</evidence>
<dbReference type="GO" id="GO:0006508">
    <property type="term" value="P:proteolysis"/>
    <property type="evidence" value="ECO:0007669"/>
    <property type="project" value="UniProtKB-KW"/>
</dbReference>
<organism evidence="5 6">
    <name type="scientific">Camellia sinensis var. sinensis</name>
    <name type="common">China tea</name>
    <dbReference type="NCBI Taxonomy" id="542762"/>
    <lineage>
        <taxon>Eukaryota</taxon>
        <taxon>Viridiplantae</taxon>
        <taxon>Streptophyta</taxon>
        <taxon>Embryophyta</taxon>
        <taxon>Tracheophyta</taxon>
        <taxon>Spermatophyta</taxon>
        <taxon>Magnoliopsida</taxon>
        <taxon>eudicotyledons</taxon>
        <taxon>Gunneridae</taxon>
        <taxon>Pentapetalae</taxon>
        <taxon>asterids</taxon>
        <taxon>Ericales</taxon>
        <taxon>Theaceae</taxon>
        <taxon>Camellia</taxon>
    </lineage>
</organism>
<keyword evidence="6" id="KW-1185">Reference proteome</keyword>
<dbReference type="GO" id="GO:0008234">
    <property type="term" value="F:cysteine-type peptidase activity"/>
    <property type="evidence" value="ECO:0007669"/>
    <property type="project" value="InterPro"/>
</dbReference>
<evidence type="ECO:0000259" key="4">
    <source>
        <dbReference type="Pfam" id="PF02902"/>
    </source>
</evidence>
<keyword evidence="2" id="KW-0645">Protease</keyword>
<dbReference type="Gene3D" id="3.40.395.10">
    <property type="entry name" value="Adenoviral Proteinase, Chain A"/>
    <property type="match status" value="1"/>
</dbReference>
<evidence type="ECO:0000256" key="1">
    <source>
        <dbReference type="ARBA" id="ARBA00005234"/>
    </source>
</evidence>
<evidence type="ECO:0000313" key="5">
    <source>
        <dbReference type="EMBL" id="THG02705.1"/>
    </source>
</evidence>
<evidence type="ECO:0000256" key="2">
    <source>
        <dbReference type="ARBA" id="ARBA00022670"/>
    </source>
</evidence>
<accession>A0A4S4DIS8</accession>
<dbReference type="Proteomes" id="UP000306102">
    <property type="component" value="Unassembled WGS sequence"/>
</dbReference>
<evidence type="ECO:0000256" key="3">
    <source>
        <dbReference type="ARBA" id="ARBA00022801"/>
    </source>
</evidence>
<dbReference type="InterPro" id="IPR003653">
    <property type="entry name" value="Peptidase_C48_C"/>
</dbReference>
<comment type="similarity">
    <text evidence="1">Belongs to the peptidase C48 family.</text>
</comment>
<dbReference type="SUPFAM" id="SSF54001">
    <property type="entry name" value="Cysteine proteinases"/>
    <property type="match status" value="1"/>
</dbReference>
<dbReference type="AlphaFoldDB" id="A0A4S4DIS8"/>
<comment type="caution">
    <text evidence="5">The sequence shown here is derived from an EMBL/GenBank/DDBJ whole genome shotgun (WGS) entry which is preliminary data.</text>
</comment>
<feature type="domain" description="Ubiquitin-like protease family profile" evidence="4">
    <location>
        <begin position="263"/>
        <end position="324"/>
    </location>
</feature>
<proteinExistence type="inferred from homology"/>
<protein>
    <recommendedName>
        <fullName evidence="4">Ubiquitin-like protease family profile domain-containing protein</fullName>
    </recommendedName>
</protein>
<name>A0A4S4DIS8_CAMSN</name>
<gene>
    <name evidence="5" type="ORF">TEA_003064</name>
</gene>
<keyword evidence="3" id="KW-0378">Hydrolase</keyword>
<dbReference type="Pfam" id="PF02902">
    <property type="entry name" value="Peptidase_C48"/>
    <property type="match status" value="1"/>
</dbReference>
<dbReference type="EMBL" id="SDRB02011125">
    <property type="protein sequence ID" value="THG02705.1"/>
    <property type="molecule type" value="Genomic_DNA"/>
</dbReference>
<dbReference type="InterPro" id="IPR038765">
    <property type="entry name" value="Papain-like_cys_pep_sf"/>
</dbReference>
<sequence length="347" mass="40079">MGHKRLELVLVFWDDTGKEILFYVEHVTPAVDFVSPCASRQAPRLVYWIDEVIKKRISMLEKLQYQNNKKVGFIVEDNDVSVEPNMNARLSNVEKEVKDLRGDLNNLVVGVSQSIESAKEEILIAIAKVANGLWAIEKEKHYHDIDCQLKNEDILDDKWSPPPYAFQDRNFPMDKQLKQQNEGLPKTPLCDQFTSSVSPFAPFFSEHELLPPKLPKVILKRSIPVDDDAESSTVLPYHMKLRRESKRKKSKHILSPYDVELGKYKNAYTNKITEFPIRTLEWLPQQSNGYDCGMHVIKYFELLQFIDSEACLLQFDSWDARQRLALGLVRDANNKIGSRVIELACDR</sequence>
<reference evidence="5 6" key="1">
    <citation type="journal article" date="2018" name="Proc. Natl. Acad. Sci. U.S.A.">
        <title>Draft genome sequence of Camellia sinensis var. sinensis provides insights into the evolution of the tea genome and tea quality.</title>
        <authorList>
            <person name="Wei C."/>
            <person name="Yang H."/>
            <person name="Wang S."/>
            <person name="Zhao J."/>
            <person name="Liu C."/>
            <person name="Gao L."/>
            <person name="Xia E."/>
            <person name="Lu Y."/>
            <person name="Tai Y."/>
            <person name="She G."/>
            <person name="Sun J."/>
            <person name="Cao H."/>
            <person name="Tong W."/>
            <person name="Gao Q."/>
            <person name="Li Y."/>
            <person name="Deng W."/>
            <person name="Jiang X."/>
            <person name="Wang W."/>
            <person name="Chen Q."/>
            <person name="Zhang S."/>
            <person name="Li H."/>
            <person name="Wu J."/>
            <person name="Wang P."/>
            <person name="Li P."/>
            <person name="Shi C."/>
            <person name="Zheng F."/>
            <person name="Jian J."/>
            <person name="Huang B."/>
            <person name="Shan D."/>
            <person name="Shi M."/>
            <person name="Fang C."/>
            <person name="Yue Y."/>
            <person name="Li F."/>
            <person name="Li D."/>
            <person name="Wei S."/>
            <person name="Han B."/>
            <person name="Jiang C."/>
            <person name="Yin Y."/>
            <person name="Xia T."/>
            <person name="Zhang Z."/>
            <person name="Bennetzen J.L."/>
            <person name="Zhao S."/>
            <person name="Wan X."/>
        </authorList>
    </citation>
    <scope>NUCLEOTIDE SEQUENCE [LARGE SCALE GENOMIC DNA]</scope>
    <source>
        <strain evidence="6">cv. Shuchazao</strain>
        <tissue evidence="5">Leaf</tissue>
    </source>
</reference>